<name>A0A0J6WC96_9MYCO</name>
<dbReference type="AlphaFoldDB" id="A0A0J6WC96"/>
<evidence type="ECO:0000313" key="2">
    <source>
        <dbReference type="Proteomes" id="UP000036313"/>
    </source>
</evidence>
<organism evidence="1 2">
    <name type="scientific">Mycolicibacterium obuense</name>
    <dbReference type="NCBI Taxonomy" id="1807"/>
    <lineage>
        <taxon>Bacteria</taxon>
        <taxon>Bacillati</taxon>
        <taxon>Actinomycetota</taxon>
        <taxon>Actinomycetes</taxon>
        <taxon>Mycobacteriales</taxon>
        <taxon>Mycobacteriaceae</taxon>
        <taxon>Mycolicibacterium</taxon>
    </lineage>
</organism>
<proteinExistence type="predicted"/>
<evidence type="ECO:0000313" key="1">
    <source>
        <dbReference type="EMBL" id="KMO80855.1"/>
    </source>
</evidence>
<dbReference type="Proteomes" id="UP000036313">
    <property type="component" value="Unassembled WGS sequence"/>
</dbReference>
<reference evidence="1 2" key="1">
    <citation type="journal article" date="2015" name="Genome Biol. Evol.">
        <title>Characterization of Three Mycobacterium spp. with Potential Use in Bioremediation by Genome Sequencing and Comparative Genomics.</title>
        <authorList>
            <person name="Das S."/>
            <person name="Pettersson B.M."/>
            <person name="Behra P.R."/>
            <person name="Ramesh M."/>
            <person name="Dasgupta S."/>
            <person name="Bhattacharya A."/>
            <person name="Kirsebom L.A."/>
        </authorList>
    </citation>
    <scope>NUCLEOTIDE SEQUENCE [LARGE SCALE GENOMIC DNA]</scope>
    <source>
        <strain evidence="1 2">DSM 44075</strain>
    </source>
</reference>
<dbReference type="EMBL" id="JYNU01000004">
    <property type="protein sequence ID" value="KMO80855.1"/>
    <property type="molecule type" value="Genomic_DNA"/>
</dbReference>
<protein>
    <submittedName>
        <fullName evidence="1">Uncharacterized protein</fullName>
    </submittedName>
</protein>
<comment type="caution">
    <text evidence="1">The sequence shown here is derived from an EMBL/GenBank/DDBJ whole genome shotgun (WGS) entry which is preliminary data.</text>
</comment>
<gene>
    <name evidence="1" type="ORF">MOBUDSM44075_00732</name>
</gene>
<accession>A0A0J6WC96</accession>
<sequence length="68" mass="7567">MVSTNKGQKSMTALQDWLSYSPVTPDSIKAVIRDAWRGLIMDDTTDDNPVIDDLVAEPQLMGRGLERC</sequence>